<dbReference type="Proteomes" id="UP000178495">
    <property type="component" value="Unassembled WGS sequence"/>
</dbReference>
<dbReference type="GO" id="GO:0030261">
    <property type="term" value="P:chromosome condensation"/>
    <property type="evidence" value="ECO:0007669"/>
    <property type="project" value="UniProtKB-KW"/>
</dbReference>
<keyword evidence="1" id="KW-0226">DNA condensation</keyword>
<evidence type="ECO:0000313" key="4">
    <source>
        <dbReference type="EMBL" id="OGZ00628.1"/>
    </source>
</evidence>
<dbReference type="STRING" id="1798652.A3A43_03160"/>
<proteinExistence type="inferred from homology"/>
<dbReference type="InterPro" id="IPR010992">
    <property type="entry name" value="IHF-like_DNA-bd_dom_sf"/>
</dbReference>
<evidence type="ECO:0000256" key="3">
    <source>
        <dbReference type="RuleBase" id="RU003939"/>
    </source>
</evidence>
<evidence type="ECO:0000256" key="2">
    <source>
        <dbReference type="ARBA" id="ARBA00023125"/>
    </source>
</evidence>
<dbReference type="EMBL" id="MHLC01000030">
    <property type="protein sequence ID" value="OGZ00628.1"/>
    <property type="molecule type" value="Genomic_DNA"/>
</dbReference>
<dbReference type="Gene3D" id="4.10.520.10">
    <property type="entry name" value="IHF-like DNA-binding proteins"/>
    <property type="match status" value="1"/>
</dbReference>
<dbReference type="InterPro" id="IPR020816">
    <property type="entry name" value="Histone-like_DNA-bd_CS"/>
</dbReference>
<dbReference type="GO" id="GO:0003677">
    <property type="term" value="F:DNA binding"/>
    <property type="evidence" value="ECO:0007669"/>
    <property type="project" value="UniProtKB-KW"/>
</dbReference>
<comment type="caution">
    <text evidence="4">The sequence shown here is derived from an EMBL/GenBank/DDBJ whole genome shotgun (WGS) entry which is preliminary data.</text>
</comment>
<dbReference type="AlphaFoldDB" id="A0A1G2CJN4"/>
<dbReference type="SUPFAM" id="SSF47729">
    <property type="entry name" value="IHF-like DNA-binding proteins"/>
    <property type="match status" value="1"/>
</dbReference>
<dbReference type="PANTHER" id="PTHR33175">
    <property type="entry name" value="DNA-BINDING PROTEIN HU"/>
    <property type="match status" value="1"/>
</dbReference>
<comment type="similarity">
    <text evidence="3">Belongs to the bacterial histone-like protein family.</text>
</comment>
<dbReference type="GO" id="GO:0005829">
    <property type="term" value="C:cytosol"/>
    <property type="evidence" value="ECO:0007669"/>
    <property type="project" value="TreeGrafter"/>
</dbReference>
<sequence length="91" mass="9718">MTKDQLTDAVMKAAGMETKAAAQRAVEAVFDSIVKTMGRGEDVAITGFGTFRVAKRAAREGRNPKTGEKIHIAASVKPKFRAGKALKEAVK</sequence>
<dbReference type="InterPro" id="IPR000119">
    <property type="entry name" value="Hist_DNA-bd"/>
</dbReference>
<dbReference type="GO" id="GO:0030527">
    <property type="term" value="F:structural constituent of chromatin"/>
    <property type="evidence" value="ECO:0007669"/>
    <property type="project" value="InterPro"/>
</dbReference>
<dbReference type="CDD" id="cd13831">
    <property type="entry name" value="HU"/>
    <property type="match status" value="1"/>
</dbReference>
<gene>
    <name evidence="4" type="ORF">A3A43_03160</name>
</gene>
<keyword evidence="2 4" id="KW-0238">DNA-binding</keyword>
<dbReference type="PANTHER" id="PTHR33175:SF3">
    <property type="entry name" value="DNA-BINDING PROTEIN HU-BETA"/>
    <property type="match status" value="1"/>
</dbReference>
<dbReference type="PRINTS" id="PR01727">
    <property type="entry name" value="DNABINDINGHU"/>
</dbReference>
<dbReference type="Pfam" id="PF00216">
    <property type="entry name" value="Bac_DNA_binding"/>
    <property type="match status" value="1"/>
</dbReference>
<reference evidence="4 5" key="1">
    <citation type="journal article" date="2016" name="Nat. Commun.">
        <title>Thousands of microbial genomes shed light on interconnected biogeochemical processes in an aquifer system.</title>
        <authorList>
            <person name="Anantharaman K."/>
            <person name="Brown C.T."/>
            <person name="Hug L.A."/>
            <person name="Sharon I."/>
            <person name="Castelle C.J."/>
            <person name="Probst A.J."/>
            <person name="Thomas B.C."/>
            <person name="Singh A."/>
            <person name="Wilkins M.J."/>
            <person name="Karaoz U."/>
            <person name="Brodie E.L."/>
            <person name="Williams K.H."/>
            <person name="Hubbard S.S."/>
            <person name="Banfield J.F."/>
        </authorList>
    </citation>
    <scope>NUCLEOTIDE SEQUENCE [LARGE SCALE GENOMIC DNA]</scope>
</reference>
<name>A0A1G2CJN4_9BACT</name>
<dbReference type="SMART" id="SM00411">
    <property type="entry name" value="BHL"/>
    <property type="match status" value="1"/>
</dbReference>
<evidence type="ECO:0000256" key="1">
    <source>
        <dbReference type="ARBA" id="ARBA00023067"/>
    </source>
</evidence>
<protein>
    <submittedName>
        <fullName evidence="4">DNA-binding protein HU</fullName>
    </submittedName>
</protein>
<evidence type="ECO:0000313" key="5">
    <source>
        <dbReference type="Proteomes" id="UP000178495"/>
    </source>
</evidence>
<dbReference type="PROSITE" id="PS00045">
    <property type="entry name" value="HISTONE_LIKE"/>
    <property type="match status" value="1"/>
</dbReference>
<organism evidence="4 5">
    <name type="scientific">Candidatus Liptonbacteria bacterium RIFCSPLOWO2_01_FULL_56_20</name>
    <dbReference type="NCBI Taxonomy" id="1798652"/>
    <lineage>
        <taxon>Bacteria</taxon>
        <taxon>Candidatus Liptoniibacteriota</taxon>
    </lineage>
</organism>
<accession>A0A1G2CJN4</accession>